<gene>
    <name evidence="2" type="ORF">ATI53_10113</name>
</gene>
<name>A0A327YFX2_9RHOB</name>
<comment type="caution">
    <text evidence="2">The sequence shown here is derived from an EMBL/GenBank/DDBJ whole genome shotgun (WGS) entry which is preliminary data.</text>
</comment>
<sequence length="106" mass="10666">MPPCVQRDGAGAPAQPGEPGRDALLFPVPARGLARPVRHGATAAALKAKRAAQRANVIAAPRAAGVGVVACTSILPTRDMVLTGEHAETKDAPAASGWPDAILCNG</sequence>
<protein>
    <submittedName>
        <fullName evidence="2">Uncharacterized protein</fullName>
    </submittedName>
</protein>
<evidence type="ECO:0000256" key="1">
    <source>
        <dbReference type="SAM" id="MobiDB-lite"/>
    </source>
</evidence>
<reference evidence="2 3" key="1">
    <citation type="submission" date="2018-06" db="EMBL/GenBank/DDBJ databases">
        <title>Genomic Encyclopedia of Archaeal and Bacterial Type Strains, Phase II (KMG-II): from individual species to whole genera.</title>
        <authorList>
            <person name="Goeker M."/>
        </authorList>
    </citation>
    <scope>NUCLEOTIDE SEQUENCE [LARGE SCALE GENOMIC DNA]</scope>
    <source>
        <strain evidence="2 3">DSM 22011</strain>
    </source>
</reference>
<dbReference type="AlphaFoldDB" id="A0A327YFX2"/>
<evidence type="ECO:0000313" key="2">
    <source>
        <dbReference type="EMBL" id="RAK18725.1"/>
    </source>
</evidence>
<evidence type="ECO:0000313" key="3">
    <source>
        <dbReference type="Proteomes" id="UP000249165"/>
    </source>
</evidence>
<dbReference type="Proteomes" id="UP000249165">
    <property type="component" value="Unassembled WGS sequence"/>
</dbReference>
<feature type="region of interest" description="Disordered" evidence="1">
    <location>
        <begin position="1"/>
        <end position="21"/>
    </location>
</feature>
<organism evidence="2 3">
    <name type="scientific">Salipiger aestuarii</name>
    <dbReference type="NCBI Taxonomy" id="568098"/>
    <lineage>
        <taxon>Bacteria</taxon>
        <taxon>Pseudomonadati</taxon>
        <taxon>Pseudomonadota</taxon>
        <taxon>Alphaproteobacteria</taxon>
        <taxon>Rhodobacterales</taxon>
        <taxon>Roseobacteraceae</taxon>
        <taxon>Salipiger</taxon>
    </lineage>
</organism>
<proteinExistence type="predicted"/>
<feature type="compositionally biased region" description="Low complexity" evidence="1">
    <location>
        <begin position="9"/>
        <end position="18"/>
    </location>
</feature>
<keyword evidence="3" id="KW-1185">Reference proteome</keyword>
<dbReference type="EMBL" id="QLMG01000011">
    <property type="protein sequence ID" value="RAK18725.1"/>
    <property type="molecule type" value="Genomic_DNA"/>
</dbReference>
<accession>A0A327YFX2</accession>